<dbReference type="EMBL" id="PEZG01000057">
    <property type="protein sequence ID" value="PIS15617.1"/>
    <property type="molecule type" value="Genomic_DNA"/>
</dbReference>
<proteinExistence type="predicted"/>
<evidence type="ECO:0000313" key="1">
    <source>
        <dbReference type="EMBL" id="PIS15617.1"/>
    </source>
</evidence>
<protein>
    <recommendedName>
        <fullName evidence="3">Dephospho-CoA kinase</fullName>
    </recommendedName>
</protein>
<dbReference type="SUPFAM" id="SSF52540">
    <property type="entry name" value="P-loop containing nucleoside triphosphate hydrolases"/>
    <property type="match status" value="1"/>
</dbReference>
<dbReference type="Proteomes" id="UP000231198">
    <property type="component" value="Unassembled WGS sequence"/>
</dbReference>
<accession>A0A2H0WSL4</accession>
<sequence length="189" mass="22048">MKLKFQNVTISGGIAVGKNTLMNNLKPYLEPYGWKFTSGGQLLRDFTRENKLPRASLVEDKFHHKIDQRTRDLLINEGHYVIEAWLSGFVARDLNNTLRILLICDNDAIRIDRVANRDTTTIEQAKEIIKKREEDNFREWKRIYGNYNFLDPKYYHLVIDTFSSGQMETVGKVLDALGYDHGRIIINKK</sequence>
<gene>
    <name evidence="1" type="ORF">COT62_02560</name>
</gene>
<dbReference type="CDD" id="cd02019">
    <property type="entry name" value="NK"/>
    <property type="match status" value="1"/>
</dbReference>
<dbReference type="Gene3D" id="3.40.50.300">
    <property type="entry name" value="P-loop containing nucleotide triphosphate hydrolases"/>
    <property type="match status" value="1"/>
</dbReference>
<evidence type="ECO:0008006" key="3">
    <source>
        <dbReference type="Google" id="ProtNLM"/>
    </source>
</evidence>
<name>A0A2H0WSL4_9BACT</name>
<dbReference type="InterPro" id="IPR027417">
    <property type="entry name" value="P-loop_NTPase"/>
</dbReference>
<dbReference type="Pfam" id="PF13189">
    <property type="entry name" value="Cytidylate_kin2"/>
    <property type="match status" value="1"/>
</dbReference>
<comment type="caution">
    <text evidence="1">The sequence shown here is derived from an EMBL/GenBank/DDBJ whole genome shotgun (WGS) entry which is preliminary data.</text>
</comment>
<organism evidence="1 2">
    <name type="scientific">Candidatus Roizmanbacteria bacterium CG09_land_8_20_14_0_10_41_9</name>
    <dbReference type="NCBI Taxonomy" id="1974850"/>
    <lineage>
        <taxon>Bacteria</taxon>
        <taxon>Candidatus Roizmaniibacteriota</taxon>
    </lineage>
</organism>
<reference evidence="2" key="1">
    <citation type="submission" date="2017-09" db="EMBL/GenBank/DDBJ databases">
        <title>Depth-based differentiation of microbial function through sediment-hosted aquifers and enrichment of novel symbionts in the deep terrestrial subsurface.</title>
        <authorList>
            <person name="Probst A.J."/>
            <person name="Ladd B."/>
            <person name="Jarett J.K."/>
            <person name="Geller-Mcgrath D.E."/>
            <person name="Sieber C.M.K."/>
            <person name="Emerson J.B."/>
            <person name="Anantharaman K."/>
            <person name="Thomas B.C."/>
            <person name="Malmstrom R."/>
            <person name="Stieglmeier M."/>
            <person name="Klingl A."/>
            <person name="Woyke T."/>
            <person name="Ryan C.M."/>
            <person name="Banfield J.F."/>
        </authorList>
    </citation>
    <scope>NUCLEOTIDE SEQUENCE [LARGE SCALE GENOMIC DNA]</scope>
</reference>
<evidence type="ECO:0000313" key="2">
    <source>
        <dbReference type="Proteomes" id="UP000231198"/>
    </source>
</evidence>
<dbReference type="AlphaFoldDB" id="A0A2H0WSL4"/>